<feature type="compositionally biased region" description="Basic and acidic residues" evidence="1">
    <location>
        <begin position="13"/>
        <end position="26"/>
    </location>
</feature>
<name>M7TAN5_EUTLA</name>
<dbReference type="GO" id="GO:0032299">
    <property type="term" value="C:ribonuclease H2 complex"/>
    <property type="evidence" value="ECO:0007669"/>
    <property type="project" value="InterPro"/>
</dbReference>
<dbReference type="Proteomes" id="UP000012174">
    <property type="component" value="Unassembled WGS sequence"/>
</dbReference>
<evidence type="ECO:0000256" key="1">
    <source>
        <dbReference type="SAM" id="MobiDB-lite"/>
    </source>
</evidence>
<dbReference type="PANTHER" id="PTHR47204:SF1">
    <property type="entry name" value="RIBONUCLEASE H2 SUBUNIT C"/>
    <property type="match status" value="1"/>
</dbReference>
<accession>M7TAN5</accession>
<sequence length="97" mass="10680">MKLPEGYYGSVVEKGEPKPDGRSREEISDDIGVHGEQDDPIEVGALHGKSTFDEVVVWGHESTADSSADPYVRGMDEWISFAEQIHAYPTEKDTAAK</sequence>
<dbReference type="Pfam" id="PF08615">
    <property type="entry name" value="RNase_H2_suC"/>
    <property type="match status" value="1"/>
</dbReference>
<dbReference type="PANTHER" id="PTHR47204">
    <property type="entry name" value="OS02G0168900 PROTEIN"/>
    <property type="match status" value="1"/>
</dbReference>
<dbReference type="OMA" id="VWGHEST"/>
<dbReference type="EMBL" id="KB707181">
    <property type="protein sequence ID" value="EMR63705.1"/>
    <property type="molecule type" value="Genomic_DNA"/>
</dbReference>
<dbReference type="OrthoDB" id="6222486at2759"/>
<dbReference type="GO" id="GO:0006401">
    <property type="term" value="P:RNA catabolic process"/>
    <property type="evidence" value="ECO:0007669"/>
    <property type="project" value="InterPro"/>
</dbReference>
<protein>
    <submittedName>
        <fullName evidence="2">Putative ribonuclease h1 h2 small subunit protein</fullName>
    </submittedName>
</protein>
<dbReference type="InterPro" id="IPR013924">
    <property type="entry name" value="RNase_H2_suC"/>
</dbReference>
<reference evidence="3" key="1">
    <citation type="journal article" date="2013" name="Genome Announc.">
        <title>Draft genome sequence of the grapevine dieback fungus Eutypa lata UCR-EL1.</title>
        <authorList>
            <person name="Blanco-Ulate B."/>
            <person name="Rolshausen P.E."/>
            <person name="Cantu D."/>
        </authorList>
    </citation>
    <scope>NUCLEOTIDE SEQUENCE [LARGE SCALE GENOMIC DNA]</scope>
    <source>
        <strain evidence="3">UCR-EL1</strain>
    </source>
</reference>
<dbReference type="HOGENOM" id="CLU_2413431_0_0_1"/>
<feature type="region of interest" description="Disordered" evidence="1">
    <location>
        <begin position="1"/>
        <end position="26"/>
    </location>
</feature>
<dbReference type="STRING" id="1287681.M7TAN5"/>
<gene>
    <name evidence="2" type="ORF">UCREL1_9346</name>
</gene>
<dbReference type="Gene3D" id="2.40.128.680">
    <property type="match status" value="1"/>
</dbReference>
<proteinExistence type="predicted"/>
<dbReference type="AlphaFoldDB" id="M7TAN5"/>
<dbReference type="KEGG" id="ela:UCREL1_9346"/>
<evidence type="ECO:0000313" key="3">
    <source>
        <dbReference type="Proteomes" id="UP000012174"/>
    </source>
</evidence>
<organism evidence="2 3">
    <name type="scientific">Eutypa lata (strain UCR-EL1)</name>
    <name type="common">Grapevine dieback disease fungus</name>
    <name type="synonym">Eutypa armeniacae</name>
    <dbReference type="NCBI Taxonomy" id="1287681"/>
    <lineage>
        <taxon>Eukaryota</taxon>
        <taxon>Fungi</taxon>
        <taxon>Dikarya</taxon>
        <taxon>Ascomycota</taxon>
        <taxon>Pezizomycotina</taxon>
        <taxon>Sordariomycetes</taxon>
        <taxon>Xylariomycetidae</taxon>
        <taxon>Xylariales</taxon>
        <taxon>Diatrypaceae</taxon>
        <taxon>Eutypa</taxon>
    </lineage>
</organism>
<keyword evidence="3" id="KW-1185">Reference proteome</keyword>
<evidence type="ECO:0000313" key="2">
    <source>
        <dbReference type="EMBL" id="EMR63705.1"/>
    </source>
</evidence>